<dbReference type="Proteomes" id="UP000299102">
    <property type="component" value="Unassembled WGS sequence"/>
</dbReference>
<evidence type="ECO:0000313" key="2">
    <source>
        <dbReference type="Proteomes" id="UP000299102"/>
    </source>
</evidence>
<gene>
    <name evidence="1" type="ORF">EVAR_95344_1</name>
</gene>
<evidence type="ECO:0000313" key="1">
    <source>
        <dbReference type="EMBL" id="GBP22944.1"/>
    </source>
</evidence>
<proteinExistence type="predicted"/>
<comment type="caution">
    <text evidence="1">The sequence shown here is derived from an EMBL/GenBank/DDBJ whole genome shotgun (WGS) entry which is preliminary data.</text>
</comment>
<sequence>MELPYQGLVPRSARARAQGLVSPRRVVLYRVRGAYSQRTGPDRTSDVRYSLNKKTGSVLEDLRWVLRQFT</sequence>
<organism evidence="1 2">
    <name type="scientific">Eumeta variegata</name>
    <name type="common">Bagworm moth</name>
    <name type="synonym">Eumeta japonica</name>
    <dbReference type="NCBI Taxonomy" id="151549"/>
    <lineage>
        <taxon>Eukaryota</taxon>
        <taxon>Metazoa</taxon>
        <taxon>Ecdysozoa</taxon>
        <taxon>Arthropoda</taxon>
        <taxon>Hexapoda</taxon>
        <taxon>Insecta</taxon>
        <taxon>Pterygota</taxon>
        <taxon>Neoptera</taxon>
        <taxon>Endopterygota</taxon>
        <taxon>Lepidoptera</taxon>
        <taxon>Glossata</taxon>
        <taxon>Ditrysia</taxon>
        <taxon>Tineoidea</taxon>
        <taxon>Psychidae</taxon>
        <taxon>Oiketicinae</taxon>
        <taxon>Eumeta</taxon>
    </lineage>
</organism>
<dbReference type="AlphaFoldDB" id="A0A4C1UAM5"/>
<name>A0A4C1UAM5_EUMVA</name>
<dbReference type="EMBL" id="BGZK01000145">
    <property type="protein sequence ID" value="GBP22944.1"/>
    <property type="molecule type" value="Genomic_DNA"/>
</dbReference>
<keyword evidence="2" id="KW-1185">Reference proteome</keyword>
<accession>A0A4C1UAM5</accession>
<reference evidence="1 2" key="1">
    <citation type="journal article" date="2019" name="Commun. Biol.">
        <title>The bagworm genome reveals a unique fibroin gene that provides high tensile strength.</title>
        <authorList>
            <person name="Kono N."/>
            <person name="Nakamura H."/>
            <person name="Ohtoshi R."/>
            <person name="Tomita M."/>
            <person name="Numata K."/>
            <person name="Arakawa K."/>
        </authorList>
    </citation>
    <scope>NUCLEOTIDE SEQUENCE [LARGE SCALE GENOMIC DNA]</scope>
</reference>
<protein>
    <submittedName>
        <fullName evidence="1">Uncharacterized protein</fullName>
    </submittedName>
</protein>